<evidence type="ECO:0000256" key="1">
    <source>
        <dbReference type="ARBA" id="ARBA00004498"/>
    </source>
</evidence>
<sequence length="421" mass="46989">MLSVALLCVCAVAFGHVSARSESGNFLDDKWLTGKWDKFRDEPGTWTPSKPFDQGLDPAKDPCLKIKCSRHKVCVAEDFKTATCVSQRRVSFKDANLYQSPGSKCTPCPVVHPSPVCGSDGHTYSTKCKLDYQACITGKKITVKCPGMCPCPSQLEQSSAEKKVCSESELKEVVSRLRDWFRVLHENGNHKRVKIQKPEKNKFEVGTSAICKDPLGWMFSRLDTNFDLQLDQSEIRSLYLDRNEPCSDAFFKSCDINADKFITSSEWCTGFQRYTDSPCKAELSIINKKQAGKKLLGETHAESQIRAQTLCGLNSWCVFWLAPVGQYLPSCDEEGYYRTHQCHSSSGQCWCVDRYGNEVAGSRTHGPADCGVILESSGDLGSGDSLFTDDDEDSFVLNDQTGMDDEDIEDEDDDDDDEYLS</sequence>
<dbReference type="InterPro" id="IPR018247">
    <property type="entry name" value="EF_Hand_1_Ca_BS"/>
</dbReference>
<accession>A0A3P8Q9K2</accession>
<evidence type="ECO:0000256" key="13">
    <source>
        <dbReference type="SAM" id="SignalP"/>
    </source>
</evidence>
<keyword evidence="4" id="KW-0479">Metal-binding</keyword>
<dbReference type="GO" id="GO:0005615">
    <property type="term" value="C:extracellular space"/>
    <property type="evidence" value="ECO:0007669"/>
    <property type="project" value="TreeGrafter"/>
</dbReference>
<dbReference type="InterPro" id="IPR036857">
    <property type="entry name" value="Thyroglobulin_1_sf"/>
</dbReference>
<evidence type="ECO:0008006" key="19">
    <source>
        <dbReference type="Google" id="ProtNLM"/>
    </source>
</evidence>
<dbReference type="Pfam" id="PF07648">
    <property type="entry name" value="Kazal_2"/>
    <property type="match status" value="1"/>
</dbReference>
<feature type="domain" description="Kazal-like" evidence="16">
    <location>
        <begin position="99"/>
        <end position="150"/>
    </location>
</feature>
<feature type="compositionally biased region" description="Acidic residues" evidence="12">
    <location>
        <begin position="402"/>
        <end position="421"/>
    </location>
</feature>
<dbReference type="FunFam" id="4.10.800.10:FF:000001">
    <property type="entry name" value="Testican-3 isoform 2"/>
    <property type="match status" value="1"/>
</dbReference>
<dbReference type="InterPro" id="IPR011992">
    <property type="entry name" value="EF-hand-dom_pair"/>
</dbReference>
<evidence type="ECO:0000256" key="8">
    <source>
        <dbReference type="ARBA" id="ARBA00023157"/>
    </source>
</evidence>
<dbReference type="InterPro" id="IPR019577">
    <property type="entry name" value="SPARC/Testican_Ca-bd-dom"/>
</dbReference>
<keyword evidence="7" id="KW-0654">Proteoglycan</keyword>
<keyword evidence="3" id="KW-0272">Extracellular matrix</keyword>
<gene>
    <name evidence="17" type="primary">SPOCK3</name>
</gene>
<dbReference type="PROSITE" id="PS00018">
    <property type="entry name" value="EF_HAND_1"/>
    <property type="match status" value="1"/>
</dbReference>
<evidence type="ECO:0000256" key="4">
    <source>
        <dbReference type="ARBA" id="ARBA00022723"/>
    </source>
</evidence>
<dbReference type="PROSITE" id="PS51465">
    <property type="entry name" value="KAZAL_2"/>
    <property type="match status" value="1"/>
</dbReference>
<evidence type="ECO:0000256" key="5">
    <source>
        <dbReference type="ARBA" id="ARBA00022729"/>
    </source>
</evidence>
<evidence type="ECO:0000256" key="2">
    <source>
        <dbReference type="ARBA" id="ARBA00022525"/>
    </source>
</evidence>
<evidence type="ECO:0000313" key="17">
    <source>
        <dbReference type="Ensembl" id="ENSACLP00000026190.2"/>
    </source>
</evidence>
<reference evidence="18" key="2">
    <citation type="submission" date="2023-03" db="EMBL/GenBank/DDBJ databases">
        <authorList>
            <consortium name="Wellcome Sanger Institute Data Sharing"/>
        </authorList>
    </citation>
    <scope>NUCLEOTIDE SEQUENCE [LARGE SCALE GENOMIC DNA]</scope>
</reference>
<feature type="chain" id="PRO_5044277974" description="SPARC (osteonectin), cwcv and kazal like domains proteoglycan 3" evidence="13">
    <location>
        <begin position="20"/>
        <end position="421"/>
    </location>
</feature>
<dbReference type="STRING" id="8154.ENSACLP00000026162"/>
<dbReference type="PANTHER" id="PTHR13866">
    <property type="entry name" value="SPARC OSTEONECTIN"/>
    <property type="match status" value="1"/>
</dbReference>
<name>A0A3P8Q9K2_ASTCA</name>
<dbReference type="AlphaFoldDB" id="A0A3P8Q9K2"/>
<dbReference type="GO" id="GO:0005509">
    <property type="term" value="F:calcium ion binding"/>
    <property type="evidence" value="ECO:0007669"/>
    <property type="project" value="InterPro"/>
</dbReference>
<evidence type="ECO:0000313" key="18">
    <source>
        <dbReference type="Proteomes" id="UP000265100"/>
    </source>
</evidence>
<dbReference type="Pfam" id="PF10591">
    <property type="entry name" value="SPARC_Ca_bdg"/>
    <property type="match status" value="1"/>
</dbReference>
<dbReference type="GO" id="GO:0050840">
    <property type="term" value="F:extracellular matrix binding"/>
    <property type="evidence" value="ECO:0007669"/>
    <property type="project" value="TreeGrafter"/>
</dbReference>
<keyword evidence="10" id="KW-0357">Heparan sulfate</keyword>
<evidence type="ECO:0000256" key="9">
    <source>
        <dbReference type="ARBA" id="ARBA00023180"/>
    </source>
</evidence>
<feature type="disulfide bond" evidence="11">
    <location>
        <begin position="342"/>
        <end position="349"/>
    </location>
</feature>
<dbReference type="Gene3D" id="1.10.238.10">
    <property type="entry name" value="EF-hand"/>
    <property type="match status" value="1"/>
</dbReference>
<feature type="domain" description="EF-hand" evidence="14">
    <location>
        <begin position="242"/>
        <end position="277"/>
    </location>
</feature>
<comment type="caution">
    <text evidence="11">Lacks conserved residue(s) required for the propagation of feature annotation.</text>
</comment>
<dbReference type="FunFam" id="3.30.60.30:FF:000003">
    <property type="entry name" value="SPARC/osteonectin, cwcv and kazal-like domains proteoglycan 3"/>
    <property type="match status" value="1"/>
</dbReference>
<dbReference type="SMART" id="SM00211">
    <property type="entry name" value="TY"/>
    <property type="match status" value="1"/>
</dbReference>
<dbReference type="Gene3D" id="4.10.800.10">
    <property type="entry name" value="Thyroglobulin type-1"/>
    <property type="match status" value="1"/>
</dbReference>
<organism evidence="17 18">
    <name type="scientific">Astatotilapia calliptera</name>
    <name type="common">Eastern happy</name>
    <name type="synonym">Chromis callipterus</name>
    <dbReference type="NCBI Taxonomy" id="8154"/>
    <lineage>
        <taxon>Eukaryota</taxon>
        <taxon>Metazoa</taxon>
        <taxon>Chordata</taxon>
        <taxon>Craniata</taxon>
        <taxon>Vertebrata</taxon>
        <taxon>Euteleostomi</taxon>
        <taxon>Actinopterygii</taxon>
        <taxon>Neopterygii</taxon>
        <taxon>Teleostei</taxon>
        <taxon>Neoteleostei</taxon>
        <taxon>Acanthomorphata</taxon>
        <taxon>Ovalentaria</taxon>
        <taxon>Cichlomorphae</taxon>
        <taxon>Cichliformes</taxon>
        <taxon>Cichlidae</taxon>
        <taxon>African cichlids</taxon>
        <taxon>Pseudocrenilabrinae</taxon>
        <taxon>Haplochromini</taxon>
        <taxon>Astatotilapia</taxon>
    </lineage>
</organism>
<dbReference type="InterPro" id="IPR036058">
    <property type="entry name" value="Kazal_dom_sf"/>
</dbReference>
<evidence type="ECO:0000256" key="6">
    <source>
        <dbReference type="ARBA" id="ARBA00022837"/>
    </source>
</evidence>
<keyword evidence="2" id="KW-0964">Secreted</keyword>
<keyword evidence="6" id="KW-0106">Calcium</keyword>
<dbReference type="CDD" id="cd00104">
    <property type="entry name" value="KAZAL_FS"/>
    <property type="match status" value="1"/>
</dbReference>
<dbReference type="Gene3D" id="3.30.60.30">
    <property type="match status" value="1"/>
</dbReference>
<feature type="signal peptide" evidence="13">
    <location>
        <begin position="1"/>
        <end position="19"/>
    </location>
</feature>
<dbReference type="InterPro" id="IPR002350">
    <property type="entry name" value="Kazal_dom"/>
</dbReference>
<evidence type="ECO:0000256" key="3">
    <source>
        <dbReference type="ARBA" id="ARBA00022530"/>
    </source>
</evidence>
<proteinExistence type="predicted"/>
<keyword evidence="9" id="KW-0325">Glycoprotein</keyword>
<evidence type="ECO:0000256" key="7">
    <source>
        <dbReference type="ARBA" id="ARBA00022974"/>
    </source>
</evidence>
<dbReference type="Bgee" id="ENSACLG00000017799">
    <property type="expression patterns" value="Expressed in camera-type eye and 7 other cell types or tissues"/>
</dbReference>
<feature type="domain" description="Thyroglobulin type-1" evidence="15">
    <location>
        <begin position="276"/>
        <end position="370"/>
    </location>
</feature>
<evidence type="ECO:0000259" key="16">
    <source>
        <dbReference type="PROSITE" id="PS51465"/>
    </source>
</evidence>
<evidence type="ECO:0000259" key="15">
    <source>
        <dbReference type="PROSITE" id="PS51162"/>
    </source>
</evidence>
<dbReference type="SUPFAM" id="SSF57610">
    <property type="entry name" value="Thyroglobulin type-1 domain"/>
    <property type="match status" value="1"/>
</dbReference>
<comment type="subcellular location">
    <subcellularLocation>
        <location evidence="1">Secreted</location>
        <location evidence="1">Extracellular space</location>
        <location evidence="1">Extracellular matrix</location>
    </subcellularLocation>
</comment>
<reference evidence="17" key="4">
    <citation type="submission" date="2025-09" db="UniProtKB">
        <authorList>
            <consortium name="Ensembl"/>
        </authorList>
    </citation>
    <scope>IDENTIFICATION</scope>
</reference>
<feature type="region of interest" description="Disordered" evidence="12">
    <location>
        <begin position="382"/>
        <end position="421"/>
    </location>
</feature>
<dbReference type="InterPro" id="IPR002048">
    <property type="entry name" value="EF_hand_dom"/>
</dbReference>
<dbReference type="SMART" id="SM00280">
    <property type="entry name" value="KAZAL"/>
    <property type="match status" value="1"/>
</dbReference>
<evidence type="ECO:0000256" key="10">
    <source>
        <dbReference type="ARBA" id="ARBA00023207"/>
    </source>
</evidence>
<dbReference type="GeneTree" id="ENSGT00940000157828"/>
<keyword evidence="18" id="KW-1185">Reference proteome</keyword>
<evidence type="ECO:0000256" key="11">
    <source>
        <dbReference type="PROSITE-ProRule" id="PRU00500"/>
    </source>
</evidence>
<dbReference type="CDD" id="cd00191">
    <property type="entry name" value="TY"/>
    <property type="match status" value="1"/>
</dbReference>
<dbReference type="Proteomes" id="UP000265100">
    <property type="component" value="Chromosome 6"/>
</dbReference>
<dbReference type="OMA" id="KQCPVIY"/>
<dbReference type="PROSITE" id="PS50222">
    <property type="entry name" value="EF_HAND_2"/>
    <property type="match status" value="1"/>
</dbReference>
<reference evidence="17" key="3">
    <citation type="submission" date="2025-08" db="UniProtKB">
        <authorList>
            <consortium name="Ensembl"/>
        </authorList>
    </citation>
    <scope>IDENTIFICATION</scope>
</reference>
<keyword evidence="8 11" id="KW-1015">Disulfide bond</keyword>
<dbReference type="GO" id="GO:0005518">
    <property type="term" value="F:collagen binding"/>
    <property type="evidence" value="ECO:0007669"/>
    <property type="project" value="TreeGrafter"/>
</dbReference>
<dbReference type="PANTHER" id="PTHR13866:SF21">
    <property type="entry name" value="TESTICAN-3"/>
    <property type="match status" value="1"/>
</dbReference>
<dbReference type="SUPFAM" id="SSF47473">
    <property type="entry name" value="EF-hand"/>
    <property type="match status" value="1"/>
</dbReference>
<evidence type="ECO:0000259" key="14">
    <source>
        <dbReference type="PROSITE" id="PS50222"/>
    </source>
</evidence>
<dbReference type="SUPFAM" id="SSF100895">
    <property type="entry name" value="Kazal-type serine protease inhibitors"/>
    <property type="match status" value="1"/>
</dbReference>
<dbReference type="Pfam" id="PF00086">
    <property type="entry name" value="Thyroglobulin_1"/>
    <property type="match status" value="1"/>
</dbReference>
<dbReference type="InterPro" id="IPR000716">
    <property type="entry name" value="Thyroglobulin_1"/>
</dbReference>
<dbReference type="PROSITE" id="PS00484">
    <property type="entry name" value="THYROGLOBULIN_1_1"/>
    <property type="match status" value="1"/>
</dbReference>
<protein>
    <recommendedName>
        <fullName evidence="19">SPARC (osteonectin), cwcv and kazal like domains proteoglycan 3</fullName>
    </recommendedName>
</protein>
<dbReference type="PROSITE" id="PS51162">
    <property type="entry name" value="THYROGLOBULIN_1_2"/>
    <property type="match status" value="1"/>
</dbReference>
<keyword evidence="5 13" id="KW-0732">Signal</keyword>
<reference evidence="17 18" key="1">
    <citation type="submission" date="2018-05" db="EMBL/GenBank/DDBJ databases">
        <authorList>
            <person name="Datahose"/>
        </authorList>
    </citation>
    <scope>NUCLEOTIDE SEQUENCE</scope>
</reference>
<dbReference type="Ensembl" id="ENSACLT00000026806.2">
    <property type="protein sequence ID" value="ENSACLP00000026190.2"/>
    <property type="gene ID" value="ENSACLG00000017799.2"/>
</dbReference>
<evidence type="ECO:0000256" key="12">
    <source>
        <dbReference type="SAM" id="MobiDB-lite"/>
    </source>
</evidence>